<evidence type="ECO:0000313" key="19">
    <source>
        <dbReference type="Proteomes" id="UP000253664"/>
    </source>
</evidence>
<feature type="region of interest" description="Disordered" evidence="15">
    <location>
        <begin position="1"/>
        <end position="25"/>
    </location>
</feature>
<evidence type="ECO:0000256" key="11">
    <source>
        <dbReference type="ARBA" id="ARBA00022837"/>
    </source>
</evidence>
<gene>
    <name evidence="18" type="ORF">L249_6397</name>
</gene>
<dbReference type="GO" id="GO:0004519">
    <property type="term" value="F:endonuclease activity"/>
    <property type="evidence" value="ECO:0007669"/>
    <property type="project" value="UniProtKB-KW"/>
</dbReference>
<protein>
    <recommendedName>
        <fullName evidence="4">Probable endonuclease LCL3</fullName>
    </recommendedName>
    <alternativeName>
        <fullName evidence="5">Probable endonuclease lcl3</fullName>
    </alternativeName>
</protein>
<dbReference type="PANTHER" id="PTHR31778">
    <property type="entry name" value="BUD SITE SELECTION PROTEIN RAX2"/>
    <property type="match status" value="1"/>
</dbReference>
<evidence type="ECO:0000256" key="1">
    <source>
        <dbReference type="ARBA" id="ARBA00004167"/>
    </source>
</evidence>
<dbReference type="Pfam" id="PF00565">
    <property type="entry name" value="SNase"/>
    <property type="match status" value="1"/>
</dbReference>
<keyword evidence="10" id="KW-0378">Hydrolase</keyword>
<dbReference type="InterPro" id="IPR048265">
    <property type="entry name" value="Rax2-like_third"/>
</dbReference>
<evidence type="ECO:0000256" key="7">
    <source>
        <dbReference type="ARBA" id="ARBA00022722"/>
    </source>
</evidence>
<dbReference type="Proteomes" id="UP000253664">
    <property type="component" value="Unassembled WGS sequence"/>
</dbReference>
<organism evidence="18 19">
    <name type="scientific">Ophiocordyceps polyrhachis-furcata BCC 54312</name>
    <dbReference type="NCBI Taxonomy" id="1330021"/>
    <lineage>
        <taxon>Eukaryota</taxon>
        <taxon>Fungi</taxon>
        <taxon>Dikarya</taxon>
        <taxon>Ascomycota</taxon>
        <taxon>Pezizomycotina</taxon>
        <taxon>Sordariomycetes</taxon>
        <taxon>Hypocreomycetidae</taxon>
        <taxon>Hypocreales</taxon>
        <taxon>Ophiocordycipitaceae</taxon>
        <taxon>Ophiocordyceps</taxon>
    </lineage>
</organism>
<dbReference type="InterPro" id="IPR035437">
    <property type="entry name" value="SNase_OB-fold_sf"/>
</dbReference>
<dbReference type="InterPro" id="IPR048266">
    <property type="entry name" value="Rax2-like_second"/>
</dbReference>
<evidence type="ECO:0000256" key="5">
    <source>
        <dbReference type="ARBA" id="ARBA00014651"/>
    </source>
</evidence>
<keyword evidence="8" id="KW-0479">Metal-binding</keyword>
<dbReference type="Pfam" id="PF20842">
    <property type="entry name" value="Rax2_2"/>
    <property type="match status" value="1"/>
</dbReference>
<dbReference type="Pfam" id="PF12768">
    <property type="entry name" value="Rax2"/>
    <property type="match status" value="1"/>
</dbReference>
<dbReference type="InterPro" id="IPR011043">
    <property type="entry name" value="Gal_Oxase/kelch_b-propeller"/>
</dbReference>
<dbReference type="Gene3D" id="2.40.50.90">
    <property type="match status" value="1"/>
</dbReference>
<evidence type="ECO:0000256" key="14">
    <source>
        <dbReference type="ARBA" id="ARBA00023136"/>
    </source>
</evidence>
<evidence type="ECO:0000256" key="3">
    <source>
        <dbReference type="ARBA" id="ARBA00005435"/>
    </source>
</evidence>
<feature type="domain" description="TNase-like" evidence="17">
    <location>
        <begin position="79"/>
        <end position="237"/>
    </location>
</feature>
<dbReference type="SMART" id="SM00318">
    <property type="entry name" value="SNc"/>
    <property type="match status" value="1"/>
</dbReference>
<sequence>MVWPFGSSSSDDESKKKKRPVTWADSLHSPEQEPFAAVREWAPVIIFPLIGLGALQLYANFLRRIPGADFIRPSFFRKRSLYGKVTSVGDGDNFHMFHTPGGRTVGWGWLRKVPEGRKELKDRTIHIRLAGVDAPEGAHFGRPGQPYASEALSWLTDYVLHRNVRTYVYRRDQYNRIVATAYVWRWLIRRDVGLELLKRGLATTYEAKFGAEFGGMKAKYEKAVAKAKRQKKGMWAGAREEMKTRGKKRRPDYVFTPAPRPNLLANLFETDAVDNGTWGICRNANTAKTTAEGRKIFSADAKKKIDGFQFLVWEKNVEVNRRGSDQIKYLVSHPIEERRHVHRGSREPAVGAMRLPFRRFRALRPPDLLLPLLALAATTSPTTALDFKPASAANLDLSNLGEVVIAGDFSGISLYQYHGQTSVDLSTNGSQSLLARLPNGVLAPVAATDATILSMCALRRKNGNLDTVVIGGNFTSLDGIESTAVALFNPTTSEFKPLSGLEGQVSALYCDQDRELVYIGGNFHAANSTNALAWSTDKGFVDLPFAGFNGPVDAITKSSSGHIIFGGNFTGLGNTSAPSRPDEQVINLSTANTTATNSASTAGFSDPKSLACSDGSDGSGRTWLLADKVPGTWDADFGYVFEPTKLRLWNTRLDGRGTKTFRFLAFPINGIMNLTYVDPATGQNATCTSECPLSHDAEVAFQDFHFVNRVGMNSFQIAISDWYGDGAGLAGMQLFQNDIYAYAISDFNEPTCGGNKFPSKATATGPWQHSPSVQSNAEYLTANLTSSSSADRLPAVIFYPSIRESGNYSVNMYTPGCIPDETCHTRGRVNVTGTMSSGTASVGFSTTLYQTNNYDKYDQIYFGYVEKTSSSFQPSVTITPLPGQDMPVLTVVAQRVGFTLVNSTGGLNGLFDYNPDNDTVDVTKFEQSPVNRLGSGFKRSSGVSSLATSGDVVYIGGDFTSDGQANMVAIGGPNNEVQSLDGGLNGQVLDMHLEDGKLYVGGDFTDKGAATQDGLNHVAVYDSRSSKWSALGAGVDGRVQHVVPLVINTTADATETAIALSGVFSECRGFGDNPRIPVDGFAVWVPSKSNWLQNLEGTHPAYNGMLTAAVVDLPNNDKLFAGSVESAQVGANGAATLGDKGLGGLPFVNLLPASPASRRSRRRRDELADGARGVVTGTFYDNGDANVTVLAGHFTARAKDGSTIDNLLFIDGAKKGAVSGLGPGVSADSTFTTVAMRDSVLYAGGRVSGTVADRPVGGIVAYDVKTKSFGNQPAPVSGGKGMVSAITVRPNTAEVYVAGSFQKAGALDCPAVCLYNADSDQWMQPGNGLSGEVSCMMWSSDSTLLAGGDMRSNGSDRQYLTSYNVKRQAWMGFPGAEDIPGPVQVMTPASSDGNQVWIAGKSAQDASVFLMKFDGSTWKKARQGLPAQTVLRSLQVFTLTKSHGKTDMLDDKQGLMITGSMDLPGVGPASAVLYNGSDFLPYTLTTHSGVGAGSVGKIFTQKDDFFTSGKGHMPLVFVVLIGLAIALGIILLMVLAGIALDRLRKKREGYTRAPTSMHDRGSGIHRIPPRELLESLGKVQPGAPHV</sequence>
<evidence type="ECO:0000256" key="15">
    <source>
        <dbReference type="SAM" id="MobiDB-lite"/>
    </source>
</evidence>
<evidence type="ECO:0000256" key="10">
    <source>
        <dbReference type="ARBA" id="ARBA00022801"/>
    </source>
</evidence>
<name>A0A367LK63_9HYPO</name>
<comment type="subcellular location">
    <subcellularLocation>
        <location evidence="1">Membrane</location>
        <topology evidence="1">Single-pass membrane protein</topology>
    </subcellularLocation>
    <subcellularLocation>
        <location evidence="2">Mitochondrion</location>
    </subcellularLocation>
</comment>
<dbReference type="GO" id="GO:0016787">
    <property type="term" value="F:hydrolase activity"/>
    <property type="evidence" value="ECO:0007669"/>
    <property type="project" value="UniProtKB-KW"/>
</dbReference>
<keyword evidence="13" id="KW-0496">Mitochondrion</keyword>
<keyword evidence="19" id="KW-1185">Reference proteome</keyword>
<dbReference type="SUPFAM" id="SSF50965">
    <property type="entry name" value="Galactose oxidase, central domain"/>
    <property type="match status" value="2"/>
</dbReference>
<evidence type="ECO:0000256" key="9">
    <source>
        <dbReference type="ARBA" id="ARBA00022759"/>
    </source>
</evidence>
<evidence type="ECO:0000313" key="18">
    <source>
        <dbReference type="EMBL" id="RCI14818.1"/>
    </source>
</evidence>
<keyword evidence="14 16" id="KW-0472">Membrane</keyword>
<keyword evidence="7" id="KW-0540">Nuclease</keyword>
<dbReference type="Pfam" id="PF20843">
    <property type="entry name" value="Rax2_3"/>
    <property type="match status" value="1"/>
</dbReference>
<reference evidence="18 19" key="1">
    <citation type="journal article" date="2015" name="BMC Genomics">
        <title>Insights from the genome of Ophiocordyceps polyrhachis-furcata to pathogenicity and host specificity in insect fungi.</title>
        <authorList>
            <person name="Wichadakul D."/>
            <person name="Kobmoo N."/>
            <person name="Ingsriswang S."/>
            <person name="Tangphatsornruang S."/>
            <person name="Chantasingh D."/>
            <person name="Luangsa-ard J.J."/>
            <person name="Eurwilaichitr L."/>
        </authorList>
    </citation>
    <scope>NUCLEOTIDE SEQUENCE [LARGE SCALE GENOMIC DNA]</scope>
    <source>
        <strain evidence="18 19">BCC 54312</strain>
    </source>
</reference>
<dbReference type="PROSITE" id="PS50830">
    <property type="entry name" value="TNASE_3"/>
    <property type="match status" value="1"/>
</dbReference>
<dbReference type="FunFam" id="2.40.50.90:FF:000029">
    <property type="entry name" value="Probable endonuclease lcl3"/>
    <property type="match status" value="1"/>
</dbReference>
<evidence type="ECO:0000259" key="17">
    <source>
        <dbReference type="PROSITE" id="PS50830"/>
    </source>
</evidence>
<keyword evidence="9" id="KW-0255">Endonuclease</keyword>
<keyword evidence="11" id="KW-0106">Calcium</keyword>
<evidence type="ECO:0000256" key="16">
    <source>
        <dbReference type="SAM" id="Phobius"/>
    </source>
</evidence>
<evidence type="ECO:0000256" key="2">
    <source>
        <dbReference type="ARBA" id="ARBA00004173"/>
    </source>
</evidence>
<comment type="caution">
    <text evidence="18">The sequence shown here is derived from an EMBL/GenBank/DDBJ whole genome shotgun (WGS) entry which is preliminary data.</text>
</comment>
<feature type="transmembrane region" description="Helical" evidence="16">
    <location>
        <begin position="1515"/>
        <end position="1540"/>
    </location>
</feature>
<dbReference type="InterPro" id="IPR024982">
    <property type="entry name" value="Rax2-like_C"/>
</dbReference>
<dbReference type="Gene3D" id="2.120.10.80">
    <property type="entry name" value="Kelch-type beta propeller"/>
    <property type="match status" value="1"/>
</dbReference>
<dbReference type="InterPro" id="IPR016071">
    <property type="entry name" value="Staphylococal_nuclease_OB-fold"/>
</dbReference>
<evidence type="ECO:0000256" key="12">
    <source>
        <dbReference type="ARBA" id="ARBA00022989"/>
    </source>
</evidence>
<keyword evidence="12 16" id="KW-1133">Transmembrane helix</keyword>
<comment type="similarity">
    <text evidence="3">Belongs to the LCL3 family.</text>
</comment>
<evidence type="ECO:0000256" key="13">
    <source>
        <dbReference type="ARBA" id="ARBA00023128"/>
    </source>
</evidence>
<keyword evidence="6 16" id="KW-0812">Transmembrane</keyword>
<accession>A0A367LK63</accession>
<dbReference type="STRING" id="1330021.A0A367LK63"/>
<evidence type="ECO:0000256" key="8">
    <source>
        <dbReference type="ARBA" id="ARBA00022723"/>
    </source>
</evidence>
<evidence type="ECO:0000256" key="6">
    <source>
        <dbReference type="ARBA" id="ARBA00022692"/>
    </source>
</evidence>
<dbReference type="PANTHER" id="PTHR31778:SF2">
    <property type="entry name" value="BUD SITE SELECTION PROTEIN RAX2"/>
    <property type="match status" value="1"/>
</dbReference>
<dbReference type="GO" id="GO:0005739">
    <property type="term" value="C:mitochondrion"/>
    <property type="evidence" value="ECO:0007669"/>
    <property type="project" value="UniProtKB-SubCell"/>
</dbReference>
<dbReference type="OrthoDB" id="2503993at2759"/>
<dbReference type="SUPFAM" id="SSF63829">
    <property type="entry name" value="Calcium-dependent phosphotriesterase"/>
    <property type="match status" value="1"/>
</dbReference>
<dbReference type="GO" id="GO:1902929">
    <property type="term" value="C:plasma membrane of growing cell tip"/>
    <property type="evidence" value="ECO:0007669"/>
    <property type="project" value="TreeGrafter"/>
</dbReference>
<proteinExistence type="inferred from homology"/>
<dbReference type="InterPro" id="IPR015915">
    <property type="entry name" value="Kelch-typ_b-propeller"/>
</dbReference>
<dbReference type="SUPFAM" id="SSF50199">
    <property type="entry name" value="Staphylococcal nuclease"/>
    <property type="match status" value="1"/>
</dbReference>
<dbReference type="GO" id="GO:0046872">
    <property type="term" value="F:metal ion binding"/>
    <property type="evidence" value="ECO:0007669"/>
    <property type="project" value="UniProtKB-KW"/>
</dbReference>
<dbReference type="EMBL" id="LKCN02000003">
    <property type="protein sequence ID" value="RCI14818.1"/>
    <property type="molecule type" value="Genomic_DNA"/>
</dbReference>
<evidence type="ECO:0000256" key="4">
    <source>
        <dbReference type="ARBA" id="ARBA00013404"/>
    </source>
</evidence>